<dbReference type="PANTHER" id="PTHR48111:SF4">
    <property type="entry name" value="DNA-BINDING DUAL TRANSCRIPTIONAL REGULATOR OMPR"/>
    <property type="match status" value="1"/>
</dbReference>
<evidence type="ECO:0000256" key="7">
    <source>
        <dbReference type="PROSITE-ProRule" id="PRU01091"/>
    </source>
</evidence>
<evidence type="ECO:0000256" key="6">
    <source>
        <dbReference type="PROSITE-ProRule" id="PRU00169"/>
    </source>
</evidence>
<evidence type="ECO:0000259" key="8">
    <source>
        <dbReference type="PROSITE" id="PS50110"/>
    </source>
</evidence>
<keyword evidence="5" id="KW-0804">Transcription</keyword>
<dbReference type="EMBL" id="CP043046">
    <property type="protein sequence ID" value="QEI09413.1"/>
    <property type="molecule type" value="Genomic_DNA"/>
</dbReference>
<dbReference type="InterPro" id="IPR016032">
    <property type="entry name" value="Sig_transdc_resp-reg_C-effctor"/>
</dbReference>
<dbReference type="SMART" id="SM00862">
    <property type="entry name" value="Trans_reg_C"/>
    <property type="match status" value="1"/>
</dbReference>
<dbReference type="GO" id="GO:0000156">
    <property type="term" value="F:phosphorelay response regulator activity"/>
    <property type="evidence" value="ECO:0007669"/>
    <property type="project" value="TreeGrafter"/>
</dbReference>
<evidence type="ECO:0000313" key="11">
    <source>
        <dbReference type="Proteomes" id="UP000325161"/>
    </source>
</evidence>
<organism evidence="10 11">
    <name type="scientific">Pigmentiphaga aceris</name>
    <dbReference type="NCBI Taxonomy" id="1940612"/>
    <lineage>
        <taxon>Bacteria</taxon>
        <taxon>Pseudomonadati</taxon>
        <taxon>Pseudomonadota</taxon>
        <taxon>Betaproteobacteria</taxon>
        <taxon>Burkholderiales</taxon>
        <taxon>Alcaligenaceae</taxon>
        <taxon>Pigmentiphaga</taxon>
    </lineage>
</organism>
<feature type="DNA-binding region" description="OmpR/PhoB-type" evidence="7">
    <location>
        <begin position="137"/>
        <end position="241"/>
    </location>
</feature>
<evidence type="ECO:0000256" key="2">
    <source>
        <dbReference type="ARBA" id="ARBA00023012"/>
    </source>
</evidence>
<proteinExistence type="predicted"/>
<keyword evidence="1 6" id="KW-0597">Phosphoprotein</keyword>
<dbReference type="KEGG" id="pacr:FXN63_18070"/>
<keyword evidence="2" id="KW-0902">Two-component regulatory system</keyword>
<evidence type="ECO:0000256" key="4">
    <source>
        <dbReference type="ARBA" id="ARBA00023125"/>
    </source>
</evidence>
<dbReference type="InterPro" id="IPR036388">
    <property type="entry name" value="WH-like_DNA-bd_sf"/>
</dbReference>
<dbReference type="InterPro" id="IPR001789">
    <property type="entry name" value="Sig_transdc_resp-reg_receiver"/>
</dbReference>
<reference evidence="10 11" key="1">
    <citation type="submission" date="2019-08" db="EMBL/GenBank/DDBJ databases">
        <title>Amphibian skin-associated Pigmentiphaga: genome sequence and occurrence across geography and hosts.</title>
        <authorList>
            <person name="Bletz M.C."/>
            <person name="Bunk B."/>
            <person name="Sproeer C."/>
            <person name="Biwer P."/>
            <person name="Reiter S."/>
            <person name="Rabemananjara F.C.E."/>
            <person name="Schulz S."/>
            <person name="Overmann J."/>
            <person name="Vences M."/>
        </authorList>
    </citation>
    <scope>NUCLEOTIDE SEQUENCE [LARGE SCALE GENOMIC DNA]</scope>
    <source>
        <strain evidence="10 11">Mada1488</strain>
    </source>
</reference>
<dbReference type="GO" id="GO:0006355">
    <property type="term" value="P:regulation of DNA-templated transcription"/>
    <property type="evidence" value="ECO:0007669"/>
    <property type="project" value="InterPro"/>
</dbReference>
<dbReference type="OrthoDB" id="165980at2"/>
<dbReference type="Gene3D" id="1.10.10.10">
    <property type="entry name" value="Winged helix-like DNA-binding domain superfamily/Winged helix DNA-binding domain"/>
    <property type="match status" value="1"/>
</dbReference>
<evidence type="ECO:0000256" key="1">
    <source>
        <dbReference type="ARBA" id="ARBA00022553"/>
    </source>
</evidence>
<accession>A0A5C0B6K3</accession>
<feature type="domain" description="Response regulatory" evidence="8">
    <location>
        <begin position="1"/>
        <end position="112"/>
    </location>
</feature>
<dbReference type="AlphaFoldDB" id="A0A5C0B6K3"/>
<dbReference type="GO" id="GO:0005829">
    <property type="term" value="C:cytosol"/>
    <property type="evidence" value="ECO:0007669"/>
    <property type="project" value="TreeGrafter"/>
</dbReference>
<sequence>MVVDDHRKIRDPLAVYLRRHGFDVRTAPDAAAMHMLLRHERFDVIVLDVMLPDGDGFDLCRQIHAEHDSLVILLTALGESEERVRGLELGADDYVVKPFDPRELVARIQSVLRRRSRTLAQGAAMPPVAVEEIPAQPPVRRYGFAGWVFDVDLGRLTRPSGAPVALSEVECRLLLALLQHPNTVLSRERLLDLTEGERSGEPAFDRTIDRQVSRLRLKLSDDARQSELLRTVWGNGYRLVADVKVLA</sequence>
<dbReference type="Pfam" id="PF00072">
    <property type="entry name" value="Response_reg"/>
    <property type="match status" value="1"/>
</dbReference>
<dbReference type="GO" id="GO:0000976">
    <property type="term" value="F:transcription cis-regulatory region binding"/>
    <property type="evidence" value="ECO:0007669"/>
    <property type="project" value="TreeGrafter"/>
</dbReference>
<keyword evidence="3" id="KW-0805">Transcription regulation</keyword>
<dbReference type="InterPro" id="IPR039420">
    <property type="entry name" value="WalR-like"/>
</dbReference>
<dbReference type="PROSITE" id="PS50110">
    <property type="entry name" value="RESPONSE_REGULATORY"/>
    <property type="match status" value="1"/>
</dbReference>
<dbReference type="InterPro" id="IPR011006">
    <property type="entry name" value="CheY-like_superfamily"/>
</dbReference>
<dbReference type="Gene3D" id="6.10.250.690">
    <property type="match status" value="1"/>
</dbReference>
<evidence type="ECO:0000256" key="3">
    <source>
        <dbReference type="ARBA" id="ARBA00023015"/>
    </source>
</evidence>
<gene>
    <name evidence="10" type="ORF">FXN63_18070</name>
</gene>
<dbReference type="SUPFAM" id="SSF52172">
    <property type="entry name" value="CheY-like"/>
    <property type="match status" value="1"/>
</dbReference>
<feature type="modified residue" description="4-aspartylphosphate" evidence="6">
    <location>
        <position position="48"/>
    </location>
</feature>
<dbReference type="CDD" id="cd00383">
    <property type="entry name" value="trans_reg_C"/>
    <property type="match status" value="1"/>
</dbReference>
<protein>
    <submittedName>
        <fullName evidence="10">Response regulator</fullName>
    </submittedName>
</protein>
<dbReference type="Gene3D" id="3.40.50.2300">
    <property type="match status" value="1"/>
</dbReference>
<dbReference type="PROSITE" id="PS51755">
    <property type="entry name" value="OMPR_PHOB"/>
    <property type="match status" value="1"/>
</dbReference>
<dbReference type="CDD" id="cd17574">
    <property type="entry name" value="REC_OmpR"/>
    <property type="match status" value="1"/>
</dbReference>
<dbReference type="InterPro" id="IPR001867">
    <property type="entry name" value="OmpR/PhoB-type_DNA-bd"/>
</dbReference>
<dbReference type="Pfam" id="PF00486">
    <property type="entry name" value="Trans_reg_C"/>
    <property type="match status" value="1"/>
</dbReference>
<name>A0A5C0B6K3_9BURK</name>
<dbReference type="SMART" id="SM00448">
    <property type="entry name" value="REC"/>
    <property type="match status" value="1"/>
</dbReference>
<feature type="domain" description="OmpR/PhoB-type" evidence="9">
    <location>
        <begin position="137"/>
        <end position="241"/>
    </location>
</feature>
<dbReference type="PANTHER" id="PTHR48111">
    <property type="entry name" value="REGULATOR OF RPOS"/>
    <property type="match status" value="1"/>
</dbReference>
<dbReference type="Proteomes" id="UP000325161">
    <property type="component" value="Chromosome"/>
</dbReference>
<evidence type="ECO:0000256" key="5">
    <source>
        <dbReference type="ARBA" id="ARBA00023163"/>
    </source>
</evidence>
<keyword evidence="11" id="KW-1185">Reference proteome</keyword>
<dbReference type="SUPFAM" id="SSF46894">
    <property type="entry name" value="C-terminal effector domain of the bipartite response regulators"/>
    <property type="match status" value="1"/>
</dbReference>
<evidence type="ECO:0000313" key="10">
    <source>
        <dbReference type="EMBL" id="QEI09413.1"/>
    </source>
</evidence>
<dbReference type="GO" id="GO:0032993">
    <property type="term" value="C:protein-DNA complex"/>
    <property type="evidence" value="ECO:0007669"/>
    <property type="project" value="TreeGrafter"/>
</dbReference>
<keyword evidence="4 7" id="KW-0238">DNA-binding</keyword>
<evidence type="ECO:0000259" key="9">
    <source>
        <dbReference type="PROSITE" id="PS51755"/>
    </source>
</evidence>